<feature type="transmembrane region" description="Helical" evidence="8">
    <location>
        <begin position="33"/>
        <end position="52"/>
    </location>
</feature>
<dbReference type="PANTHER" id="PTHR34702">
    <property type="entry name" value="NA(+)/H(+) ANTIPORTER SUBUNIT F1"/>
    <property type="match status" value="1"/>
</dbReference>
<protein>
    <submittedName>
        <fullName evidence="9">Monovalent cation/H+ antiporter complex subunit F</fullName>
    </submittedName>
</protein>
<evidence type="ECO:0000256" key="2">
    <source>
        <dbReference type="ARBA" id="ARBA00009212"/>
    </source>
</evidence>
<keyword evidence="10" id="KW-1185">Reference proteome</keyword>
<evidence type="ECO:0000256" key="5">
    <source>
        <dbReference type="ARBA" id="ARBA00022692"/>
    </source>
</evidence>
<feature type="transmembrane region" description="Helical" evidence="8">
    <location>
        <begin position="6"/>
        <end position="24"/>
    </location>
</feature>
<comment type="caution">
    <text evidence="9">The sequence shown here is derived from an EMBL/GenBank/DDBJ whole genome shotgun (WGS) entry which is preliminary data.</text>
</comment>
<dbReference type="Proteomes" id="UP001550850">
    <property type="component" value="Unassembled WGS sequence"/>
</dbReference>
<dbReference type="Pfam" id="PF04066">
    <property type="entry name" value="MrpF_PhaF"/>
    <property type="match status" value="1"/>
</dbReference>
<reference evidence="9 10" key="1">
    <citation type="submission" date="2024-06" db="EMBL/GenBank/DDBJ databases">
        <title>The Natural Products Discovery Center: Release of the First 8490 Sequenced Strains for Exploring Actinobacteria Biosynthetic Diversity.</title>
        <authorList>
            <person name="Kalkreuter E."/>
            <person name="Kautsar S.A."/>
            <person name="Yang D."/>
            <person name="Bader C.D."/>
            <person name="Teijaro C.N."/>
            <person name="Fluegel L."/>
            <person name="Davis C.M."/>
            <person name="Simpson J.R."/>
            <person name="Lauterbach L."/>
            <person name="Steele A.D."/>
            <person name="Gui C."/>
            <person name="Meng S."/>
            <person name="Li G."/>
            <person name="Viehrig K."/>
            <person name="Ye F."/>
            <person name="Su P."/>
            <person name="Kiefer A.F."/>
            <person name="Nichols A."/>
            <person name="Cepeda A.J."/>
            <person name="Yan W."/>
            <person name="Fan B."/>
            <person name="Jiang Y."/>
            <person name="Adhikari A."/>
            <person name="Zheng C.-J."/>
            <person name="Schuster L."/>
            <person name="Cowan T.M."/>
            <person name="Smanski M.J."/>
            <person name="Chevrette M.G."/>
            <person name="De Carvalho L.P.S."/>
            <person name="Shen B."/>
        </authorList>
    </citation>
    <scope>NUCLEOTIDE SEQUENCE [LARGE SCALE GENOMIC DNA]</scope>
    <source>
        <strain evidence="9 10">NPDC038104</strain>
    </source>
</reference>
<feature type="transmembrane region" description="Helical" evidence="8">
    <location>
        <begin position="58"/>
        <end position="81"/>
    </location>
</feature>
<keyword evidence="5 8" id="KW-0812">Transmembrane</keyword>
<dbReference type="PANTHER" id="PTHR34702:SF1">
    <property type="entry name" value="NA(+)_H(+) ANTIPORTER SUBUNIT F"/>
    <property type="match status" value="1"/>
</dbReference>
<evidence type="ECO:0000256" key="4">
    <source>
        <dbReference type="ARBA" id="ARBA00022475"/>
    </source>
</evidence>
<evidence type="ECO:0000313" key="10">
    <source>
        <dbReference type="Proteomes" id="UP001550850"/>
    </source>
</evidence>
<evidence type="ECO:0000256" key="7">
    <source>
        <dbReference type="ARBA" id="ARBA00023136"/>
    </source>
</evidence>
<gene>
    <name evidence="9" type="ORF">AB0E65_14140</name>
</gene>
<comment type="similarity">
    <text evidence="2">Belongs to the CPA3 antiporters (TC 2.A.63) subunit F family.</text>
</comment>
<proteinExistence type="inferred from homology"/>
<dbReference type="RefSeq" id="WP_108952203.1">
    <property type="nucleotide sequence ID" value="NZ_BEVZ01000002.1"/>
</dbReference>
<dbReference type="EMBL" id="JBEZUR010000018">
    <property type="protein sequence ID" value="MEU3555337.1"/>
    <property type="molecule type" value="Genomic_DNA"/>
</dbReference>
<keyword evidence="7 8" id="KW-0472">Membrane</keyword>
<sequence length="88" mass="9265">MTAVYYVVFALLGLSSLLTVVRLVRGPGVLDRIVTLDVLVTLFAAGIAAEAARREDGTGLPVLLAVTLLAFVGSVTAAHLVEKREGMR</sequence>
<keyword evidence="6 8" id="KW-1133">Transmembrane helix</keyword>
<dbReference type="InterPro" id="IPR007208">
    <property type="entry name" value="MrpF/PhaF-like"/>
</dbReference>
<name>A0ABV2YI37_9ACTN</name>
<comment type="subcellular location">
    <subcellularLocation>
        <location evidence="1">Cell membrane</location>
        <topology evidence="1">Multi-pass membrane protein</topology>
    </subcellularLocation>
</comment>
<evidence type="ECO:0000256" key="1">
    <source>
        <dbReference type="ARBA" id="ARBA00004651"/>
    </source>
</evidence>
<evidence type="ECO:0000256" key="3">
    <source>
        <dbReference type="ARBA" id="ARBA00022448"/>
    </source>
</evidence>
<organism evidence="9 10">
    <name type="scientific">Streptomyces fragilis</name>
    <dbReference type="NCBI Taxonomy" id="67301"/>
    <lineage>
        <taxon>Bacteria</taxon>
        <taxon>Bacillati</taxon>
        <taxon>Actinomycetota</taxon>
        <taxon>Actinomycetes</taxon>
        <taxon>Kitasatosporales</taxon>
        <taxon>Streptomycetaceae</taxon>
        <taxon>Streptomyces</taxon>
    </lineage>
</organism>
<evidence type="ECO:0000256" key="8">
    <source>
        <dbReference type="SAM" id="Phobius"/>
    </source>
</evidence>
<keyword evidence="3" id="KW-0813">Transport</keyword>
<evidence type="ECO:0000256" key="6">
    <source>
        <dbReference type="ARBA" id="ARBA00022989"/>
    </source>
</evidence>
<accession>A0ABV2YI37</accession>
<evidence type="ECO:0000313" key="9">
    <source>
        <dbReference type="EMBL" id="MEU3555337.1"/>
    </source>
</evidence>
<keyword evidence="4" id="KW-1003">Cell membrane</keyword>